<dbReference type="InterPro" id="IPR036961">
    <property type="entry name" value="Kinesin_motor_dom_sf"/>
</dbReference>
<dbReference type="SMART" id="SM00129">
    <property type="entry name" value="KISc"/>
    <property type="match status" value="1"/>
</dbReference>
<keyword evidence="6" id="KW-0206">Cytoskeleton</keyword>
<evidence type="ECO:0000256" key="7">
    <source>
        <dbReference type="PROSITE-ProRule" id="PRU00283"/>
    </source>
</evidence>
<dbReference type="GO" id="GO:0007018">
    <property type="term" value="P:microtubule-based movement"/>
    <property type="evidence" value="ECO:0007669"/>
    <property type="project" value="InterPro"/>
</dbReference>
<evidence type="ECO:0000256" key="1">
    <source>
        <dbReference type="ARBA" id="ARBA00004245"/>
    </source>
</evidence>
<keyword evidence="7" id="KW-0505">Motor protein</keyword>
<comment type="similarity">
    <text evidence="7">Belongs to the TRAFAC class myosin-kinesin ATPase superfamily. Kinesin family.</text>
</comment>
<feature type="domain" description="Kinesin motor" evidence="10">
    <location>
        <begin position="12"/>
        <end position="339"/>
    </location>
</feature>
<dbReference type="InterPro" id="IPR027640">
    <property type="entry name" value="Kinesin-like_fam"/>
</dbReference>
<keyword evidence="4 7" id="KW-0067">ATP-binding</keyword>
<dbReference type="CDD" id="cd01372">
    <property type="entry name" value="KISc_KIF4"/>
    <property type="match status" value="1"/>
</dbReference>
<dbReference type="GO" id="GO:0005524">
    <property type="term" value="F:ATP binding"/>
    <property type="evidence" value="ECO:0007669"/>
    <property type="project" value="UniProtKB-UniRule"/>
</dbReference>
<dbReference type="Pfam" id="PF25764">
    <property type="entry name" value="KIF21A_4th"/>
    <property type="match status" value="2"/>
</dbReference>
<dbReference type="InterPro" id="IPR001752">
    <property type="entry name" value="Kinesin_motor_dom"/>
</dbReference>
<dbReference type="GO" id="GO:0008017">
    <property type="term" value="F:microtubule binding"/>
    <property type="evidence" value="ECO:0007669"/>
    <property type="project" value="InterPro"/>
</dbReference>
<dbReference type="AlphaFoldDB" id="A0AAJ6ZDP0"/>
<dbReference type="Pfam" id="PF00225">
    <property type="entry name" value="Kinesin"/>
    <property type="match status" value="1"/>
</dbReference>
<feature type="coiled-coil region" evidence="8">
    <location>
        <begin position="562"/>
        <end position="638"/>
    </location>
</feature>
<keyword evidence="2" id="KW-0963">Cytoplasm</keyword>
<feature type="coiled-coil region" evidence="8">
    <location>
        <begin position="897"/>
        <end position="938"/>
    </location>
</feature>
<dbReference type="RefSeq" id="XP_013170501.1">
    <property type="nucleotide sequence ID" value="XM_013315047.1"/>
</dbReference>
<dbReference type="PROSITE" id="PS50067">
    <property type="entry name" value="KINESIN_MOTOR_2"/>
    <property type="match status" value="1"/>
</dbReference>
<dbReference type="GO" id="GO:0003777">
    <property type="term" value="F:microtubule motor activity"/>
    <property type="evidence" value="ECO:0007669"/>
    <property type="project" value="InterPro"/>
</dbReference>
<proteinExistence type="inferred from homology"/>
<dbReference type="SUPFAM" id="SSF52540">
    <property type="entry name" value="P-loop containing nucleoside triphosphate hydrolases"/>
    <property type="match status" value="1"/>
</dbReference>
<feature type="region of interest" description="Disordered" evidence="9">
    <location>
        <begin position="1038"/>
        <end position="1063"/>
    </location>
</feature>
<evidence type="ECO:0000256" key="9">
    <source>
        <dbReference type="SAM" id="MobiDB-lite"/>
    </source>
</evidence>
<evidence type="ECO:0000259" key="10">
    <source>
        <dbReference type="PROSITE" id="PS50067"/>
    </source>
</evidence>
<feature type="coiled-coil region" evidence="8">
    <location>
        <begin position="675"/>
        <end position="702"/>
    </location>
</feature>
<evidence type="ECO:0000256" key="3">
    <source>
        <dbReference type="ARBA" id="ARBA00022741"/>
    </source>
</evidence>
<dbReference type="PROSITE" id="PS00411">
    <property type="entry name" value="KINESIN_MOTOR_1"/>
    <property type="match status" value="1"/>
</dbReference>
<evidence type="ECO:0000256" key="5">
    <source>
        <dbReference type="ARBA" id="ARBA00023054"/>
    </source>
</evidence>
<feature type="binding site" evidence="7">
    <location>
        <begin position="90"/>
        <end position="97"/>
    </location>
    <ligand>
        <name>ATP</name>
        <dbReference type="ChEBI" id="CHEBI:30616"/>
    </ligand>
</feature>
<dbReference type="PANTHER" id="PTHR47969:SF15">
    <property type="entry name" value="CHROMOSOME-ASSOCIATED KINESIN KIF4A-RELATED"/>
    <property type="match status" value="1"/>
</dbReference>
<dbReference type="GO" id="GO:0007052">
    <property type="term" value="P:mitotic spindle organization"/>
    <property type="evidence" value="ECO:0007669"/>
    <property type="project" value="TreeGrafter"/>
</dbReference>
<feature type="compositionally biased region" description="Polar residues" evidence="9">
    <location>
        <begin position="1048"/>
        <end position="1060"/>
    </location>
</feature>
<gene>
    <name evidence="11" type="primary">LOC106119921</name>
</gene>
<reference evidence="11" key="1">
    <citation type="submission" date="2025-08" db="UniProtKB">
        <authorList>
            <consortium name="RefSeq"/>
        </authorList>
    </citation>
    <scope>IDENTIFICATION</scope>
</reference>
<dbReference type="Proteomes" id="UP000694872">
    <property type="component" value="Unplaced"/>
</dbReference>
<accession>A0AAJ6ZDP0</accession>
<evidence type="ECO:0000313" key="11">
    <source>
        <dbReference type="RefSeq" id="XP_013170501.1"/>
    </source>
</evidence>
<keyword evidence="3 7" id="KW-0547">Nucleotide-binding</keyword>
<organism evidence="11">
    <name type="scientific">Papilio xuthus</name>
    <name type="common">Asian swallowtail butterfly</name>
    <dbReference type="NCBI Taxonomy" id="66420"/>
    <lineage>
        <taxon>Eukaryota</taxon>
        <taxon>Metazoa</taxon>
        <taxon>Ecdysozoa</taxon>
        <taxon>Arthropoda</taxon>
        <taxon>Hexapoda</taxon>
        <taxon>Insecta</taxon>
        <taxon>Pterygota</taxon>
        <taxon>Neoptera</taxon>
        <taxon>Endopterygota</taxon>
        <taxon>Lepidoptera</taxon>
        <taxon>Glossata</taxon>
        <taxon>Ditrysia</taxon>
        <taxon>Papilionoidea</taxon>
        <taxon>Papilionidae</taxon>
        <taxon>Papilioninae</taxon>
        <taxon>Papilio</taxon>
    </lineage>
</organism>
<keyword evidence="5 8" id="KW-0175">Coiled coil</keyword>
<evidence type="ECO:0000256" key="8">
    <source>
        <dbReference type="SAM" id="Coils"/>
    </source>
</evidence>
<sequence>MDCENNKGTVDTVQVALRIRPLMPEELKRGCDECISVVPGEPQVQIKDLAFTYNYVFPQHITQQEFYDTAVKGLIEKLFQGYNVTILAYGQTGSGKTYTMGTNYSGEGDTTKLGIIPLAVADIFDFIDVNENKFTFKVTVSFMELYQEQCYDLLSGKERGHSVIDIREDINKGVHLPGITELPVTSTAETMLVLEKGSIGRVTGSTAMNQASSRSHAVFTIVVAKESKTDKNLATTSKFHFVDLAGSERVKKTKASGERLKEGVKINQGLLALGNVISALGDGTNRSFISYRDSKLTRLLQDSLGGNSLTMMVACVSPADYNLDETVSTLRYADRARRIRNKPVINQDAKAAEIIRLNNLVNELRLQLVGKLPTISEHGDEHLREELELEKAKYADLMKKHKQMTEHLSNVLIENTNLCEKALLAEAAKDKIERKLNELTEQCNQTIDNLNTTDKVTDEEQKNSVVDYLKEIKGRLEDLQFVNMKTNEELIDHEIKLSYVKEENESEKVDDGIPLNEDQAVMEEEKRAMGQVALNQELQELNRAMAIKASVVQAILASNKDVIDSHNNLKENEEKIAHLEKERDELMQQLKQTKVICTKNSLNYETFVKKINILNAELQAMKANKVKIIKQMREESEKFRKWKADNERTMLRLRNEDRKRANAMAKMESLHVKQRNVLKRKMEEAVAVNKRLKEALDRQKQSNMKRNAKGVVKTGAIQQYIEQELEVHLSIVEAEKSLNELMEYRAWVTEQIAILKNSPDDEANREKLAELENDLALRKAQISDLQQKMLIADQENKTRTQWDNIQTMIEAKAALKCLFELLVDTKKELQNKSEKGYQSRYEEVKEKYDRLVVEFESRKTELEAQLVKVKQQCEEKVSFLLALQRGVTVRGEKNEACKQLQAVIQYQQDRLEQLEIENKKLSDELEELQSFYANAKRQKKQHVYPVTDEEDVDSEKDPDWVATPLFKRIQAQRSRLKMNWSVNDADTARATKRNYEGVPHCTCRGSCSTKICGCVKTGVGCGVACRCQHALCKNRNNVPQHDDKENHQSSPENNDMNVTPPSYFDDRDNLEATYIKKKKCFFFPDEQANETNKGD</sequence>
<feature type="coiled-coil region" evidence="8">
    <location>
        <begin position="845"/>
        <end position="872"/>
    </location>
</feature>
<dbReference type="InterPro" id="IPR019821">
    <property type="entry name" value="Kinesin_motor_CS"/>
</dbReference>
<dbReference type="InterPro" id="IPR027417">
    <property type="entry name" value="P-loop_NTPase"/>
</dbReference>
<evidence type="ECO:0000256" key="6">
    <source>
        <dbReference type="ARBA" id="ARBA00023212"/>
    </source>
</evidence>
<dbReference type="GO" id="GO:0051231">
    <property type="term" value="P:spindle elongation"/>
    <property type="evidence" value="ECO:0007669"/>
    <property type="project" value="TreeGrafter"/>
</dbReference>
<evidence type="ECO:0000256" key="2">
    <source>
        <dbReference type="ARBA" id="ARBA00022490"/>
    </source>
</evidence>
<dbReference type="Gene3D" id="3.40.850.10">
    <property type="entry name" value="Kinesin motor domain"/>
    <property type="match status" value="1"/>
</dbReference>
<dbReference type="PANTHER" id="PTHR47969">
    <property type="entry name" value="CHROMOSOME-ASSOCIATED KINESIN KIF4A-RELATED"/>
    <property type="match status" value="1"/>
</dbReference>
<evidence type="ECO:0000256" key="4">
    <source>
        <dbReference type="ARBA" id="ARBA00022840"/>
    </source>
</evidence>
<dbReference type="PRINTS" id="PR00380">
    <property type="entry name" value="KINESINHEAVY"/>
</dbReference>
<feature type="coiled-coil region" evidence="8">
    <location>
        <begin position="380"/>
        <end position="449"/>
    </location>
</feature>
<protein>
    <submittedName>
        <fullName evidence="11">Chromosome-associated kinesin KIF4A-like</fullName>
    </submittedName>
</protein>
<name>A0AAJ6ZDP0_PAPXU</name>
<dbReference type="GeneID" id="106119921"/>
<dbReference type="KEGG" id="pxu:106119921"/>
<dbReference type="GO" id="GO:0005875">
    <property type="term" value="C:microtubule associated complex"/>
    <property type="evidence" value="ECO:0007669"/>
    <property type="project" value="TreeGrafter"/>
</dbReference>
<comment type="subcellular location">
    <subcellularLocation>
        <location evidence="1">Cytoplasm</location>
        <location evidence="1">Cytoskeleton</location>
    </subcellularLocation>
</comment>